<reference evidence="1 2" key="1">
    <citation type="journal article" date="2015" name="Nature">
        <title>rRNA introns, odd ribosomes, and small enigmatic genomes across a large radiation of phyla.</title>
        <authorList>
            <person name="Brown C.T."/>
            <person name="Hug L.A."/>
            <person name="Thomas B.C."/>
            <person name="Sharon I."/>
            <person name="Castelle C.J."/>
            <person name="Singh A."/>
            <person name="Wilkins M.J."/>
            <person name="Williams K.H."/>
            <person name="Banfield J.F."/>
        </authorList>
    </citation>
    <scope>NUCLEOTIDE SEQUENCE [LARGE SCALE GENOMIC DNA]</scope>
</reference>
<comment type="caution">
    <text evidence="1">The sequence shown here is derived from an EMBL/GenBank/DDBJ whole genome shotgun (WGS) entry which is preliminary data.</text>
</comment>
<accession>A0A0G0T3D1</accession>
<dbReference type="InterPro" id="IPR036388">
    <property type="entry name" value="WH-like_DNA-bd_sf"/>
</dbReference>
<dbReference type="SUPFAM" id="SSF46689">
    <property type="entry name" value="Homeodomain-like"/>
    <property type="match status" value="1"/>
</dbReference>
<gene>
    <name evidence="1" type="ORF">UT77_C0009G0048</name>
</gene>
<dbReference type="PANTHER" id="PTHR34849">
    <property type="entry name" value="SSL5025 PROTEIN"/>
    <property type="match status" value="1"/>
</dbReference>
<protein>
    <recommendedName>
        <fullName evidence="3">Antitoxin</fullName>
    </recommendedName>
</protein>
<evidence type="ECO:0000313" key="2">
    <source>
        <dbReference type="Proteomes" id="UP000034881"/>
    </source>
</evidence>
<dbReference type="InterPro" id="IPR009057">
    <property type="entry name" value="Homeodomain-like_sf"/>
</dbReference>
<evidence type="ECO:0008006" key="3">
    <source>
        <dbReference type="Google" id="ProtNLM"/>
    </source>
</evidence>
<dbReference type="PANTHER" id="PTHR34849:SF3">
    <property type="entry name" value="SSR2962 PROTEIN"/>
    <property type="match status" value="1"/>
</dbReference>
<name>A0A0G0T3D1_9BACT</name>
<dbReference type="Pfam" id="PF04255">
    <property type="entry name" value="DUF433"/>
    <property type="match status" value="1"/>
</dbReference>
<proteinExistence type="predicted"/>
<dbReference type="EMBL" id="LBYB01000009">
    <property type="protein sequence ID" value="KKR41590.1"/>
    <property type="molecule type" value="Genomic_DNA"/>
</dbReference>
<dbReference type="Gene3D" id="1.10.10.10">
    <property type="entry name" value="Winged helix-like DNA-binding domain superfamily/Winged helix DNA-binding domain"/>
    <property type="match status" value="1"/>
</dbReference>
<sequence length="86" mass="9710">MKNIITRNPKILGGKPIIAGTRMSVEVILESLAGGMSIEEMLKEYPFLKKEHIQAAIDYAAKIVGKEESYLFEKASAITHEIHRRR</sequence>
<dbReference type="Proteomes" id="UP000034881">
    <property type="component" value="Unassembled WGS sequence"/>
</dbReference>
<organism evidence="1 2">
    <name type="scientific">Candidatus Daviesbacteria bacterium GW2011_GWC2_40_12</name>
    <dbReference type="NCBI Taxonomy" id="1618431"/>
    <lineage>
        <taxon>Bacteria</taxon>
        <taxon>Candidatus Daviesiibacteriota</taxon>
    </lineage>
</organism>
<evidence type="ECO:0000313" key="1">
    <source>
        <dbReference type="EMBL" id="KKR41590.1"/>
    </source>
</evidence>
<dbReference type="AlphaFoldDB" id="A0A0G0T3D1"/>
<dbReference type="InterPro" id="IPR007367">
    <property type="entry name" value="DUF433"/>
</dbReference>